<reference evidence="4" key="1">
    <citation type="submission" date="2025-08" db="UniProtKB">
        <authorList>
            <consortium name="RefSeq"/>
        </authorList>
    </citation>
    <scope>IDENTIFICATION</scope>
</reference>
<dbReference type="KEGG" id="csol:105362295"/>
<keyword evidence="2" id="KW-0472">Membrane</keyword>
<proteinExistence type="inferred from homology"/>
<dbReference type="CTD" id="33443"/>
<dbReference type="PANTHER" id="PTHR12910">
    <property type="entry name" value="NADH-UBIQUINONE OXIDOREDUCTASE SUBUNIT B17.2"/>
    <property type="match status" value="1"/>
</dbReference>
<dbReference type="AlphaFoldDB" id="A0AAJ6YH80"/>
<name>A0AAJ6YH80_9HYME</name>
<evidence type="ECO:0000256" key="1">
    <source>
        <dbReference type="ARBA" id="ARBA00007355"/>
    </source>
</evidence>
<evidence type="ECO:0000256" key="2">
    <source>
        <dbReference type="RuleBase" id="RU363103"/>
    </source>
</evidence>
<comment type="subunit">
    <text evidence="2">Complex I is composed of 45 different subunits.</text>
</comment>
<accession>A0AAJ6YH80</accession>
<keyword evidence="2" id="KW-0813">Transport</keyword>
<protein>
    <recommendedName>
        <fullName evidence="2">NADH dehydrogenase [ubiquinone] 1 alpha subcomplex subunit 12</fullName>
    </recommendedName>
</protein>
<evidence type="ECO:0000313" key="3">
    <source>
        <dbReference type="Proteomes" id="UP000695007"/>
    </source>
</evidence>
<sequence>MERILGHTISDFIKAIKQNGGIINSIKVLHRMDAIKLGKLVGQDEFGNKYYENNNNFVCRNRWVVYNEQLSLNYDASQVPPEWHGWLHYKTDLLPHQDPSRKKYKWMIKHTPNYSGTELSYVPYSTVKPKIEPWNPKK</sequence>
<keyword evidence="2" id="KW-0496">Mitochondrion</keyword>
<evidence type="ECO:0000313" key="4">
    <source>
        <dbReference type="RefSeq" id="XP_011498008.1"/>
    </source>
</evidence>
<dbReference type="InterPro" id="IPR007763">
    <property type="entry name" value="NDUFA12"/>
</dbReference>
<keyword evidence="2" id="KW-0999">Mitochondrion inner membrane</keyword>
<dbReference type="GeneID" id="105362295"/>
<dbReference type="GO" id="GO:0045271">
    <property type="term" value="C:respiratory chain complex I"/>
    <property type="evidence" value="ECO:0007669"/>
    <property type="project" value="InterPro"/>
</dbReference>
<dbReference type="RefSeq" id="XP_011498008.1">
    <property type="nucleotide sequence ID" value="XM_011499706.1"/>
</dbReference>
<dbReference type="GO" id="GO:0005743">
    <property type="term" value="C:mitochondrial inner membrane"/>
    <property type="evidence" value="ECO:0007669"/>
    <property type="project" value="UniProtKB-SubCell"/>
</dbReference>
<keyword evidence="2" id="KW-0679">Respiratory chain</keyword>
<gene>
    <name evidence="4" type="primary">LOC105362295</name>
</gene>
<dbReference type="Proteomes" id="UP000695007">
    <property type="component" value="Unplaced"/>
</dbReference>
<comment type="function">
    <text evidence="2">Accessory subunit of the mitochondrial membrane respiratory chain NADH dehydrogenase (Complex I), that is believed not to be involved in catalysis. Complex I functions in the transfer of electrons from NADH to the respiratory chain. The immediate electron acceptor for the enzyme is believed to be ubiquinone.</text>
</comment>
<comment type="subcellular location">
    <subcellularLocation>
        <location evidence="2">Mitochondrion inner membrane</location>
        <topology evidence="2">Peripheral membrane protein</topology>
        <orientation evidence="2">Matrix side</orientation>
    </subcellularLocation>
</comment>
<keyword evidence="2" id="KW-0249">Electron transport</keyword>
<keyword evidence="3" id="KW-1185">Reference proteome</keyword>
<dbReference type="Pfam" id="PF05071">
    <property type="entry name" value="NDUFA12"/>
    <property type="match status" value="1"/>
</dbReference>
<organism evidence="3 4">
    <name type="scientific">Ceratosolen solmsi marchali</name>
    <dbReference type="NCBI Taxonomy" id="326594"/>
    <lineage>
        <taxon>Eukaryota</taxon>
        <taxon>Metazoa</taxon>
        <taxon>Ecdysozoa</taxon>
        <taxon>Arthropoda</taxon>
        <taxon>Hexapoda</taxon>
        <taxon>Insecta</taxon>
        <taxon>Pterygota</taxon>
        <taxon>Neoptera</taxon>
        <taxon>Endopterygota</taxon>
        <taxon>Hymenoptera</taxon>
        <taxon>Apocrita</taxon>
        <taxon>Proctotrupomorpha</taxon>
        <taxon>Chalcidoidea</taxon>
        <taxon>Agaonidae</taxon>
        <taxon>Agaoninae</taxon>
        <taxon>Ceratosolen</taxon>
    </lineage>
</organism>
<dbReference type="PANTHER" id="PTHR12910:SF2">
    <property type="entry name" value="NADH DEHYDROGENASE [UBIQUINONE] 1 ALPHA SUBCOMPLEX SUBUNIT 12"/>
    <property type="match status" value="1"/>
</dbReference>
<dbReference type="GO" id="GO:0006979">
    <property type="term" value="P:response to oxidative stress"/>
    <property type="evidence" value="ECO:0007669"/>
    <property type="project" value="TreeGrafter"/>
</dbReference>
<comment type="similarity">
    <text evidence="1 2">Belongs to the complex I NDUFA12 subunit family.</text>
</comment>